<keyword evidence="3 10" id="KW-0812">Transmembrane</keyword>
<sequence length="512" mass="58630">MAEVDNTAIVLYCYLRALSVKVSRSTVRCLLDTPLGDGIRGISDALDMLLVKNEVYQLPSSDYFLQLESPFITMLKVDRNPFCVVTKKGDSIVEFIDGDGQKRSMTMDKFLQQWTGTVLFGEPTEKTLNEHYYVMKNIIFYLLRYKFVIAILFILILGMQAAFSQNQPFAFIAYLCTLSFGILVSIAILYKEWVNEQFMESFCHIGKVVNCNEVLHSKGANIAGVGLGELSLLYFAVLFLFSLIRWNDFYGISVICCVAATAFTLYSIIYQVFILHKGCMLCMLVNLAVWGNATTLYMLRNYFDIDFSFTSFSVFIAIGCICLILGIQIRTIQNRERERVSLKEHLGSLFNSETFQMLLALKPQIEEMASLDITLHSQDTGGSEVMIVTNPNCKNCARIHRHVKEIASRIPVSLVFLTFPNDRLGEKIAQIVIAAYYMDGWDKAMQLLEEWYETKCIKEVDDYSITTEVQDLWMKQQVYCRRQRINKTPSVIVSKHYIPEVYPLSDLRYVLT</sequence>
<evidence type="ECO:0000256" key="5">
    <source>
        <dbReference type="ARBA" id="ARBA00022989"/>
    </source>
</evidence>
<dbReference type="CDD" id="cd12921">
    <property type="entry name" value="VKOR_4"/>
    <property type="match status" value="1"/>
</dbReference>
<feature type="transmembrane region" description="Helical" evidence="10">
    <location>
        <begin position="305"/>
        <end position="327"/>
    </location>
</feature>
<dbReference type="InterPro" id="IPR036249">
    <property type="entry name" value="Thioredoxin-like_sf"/>
</dbReference>
<keyword evidence="6" id="KW-0560">Oxidoreductase</keyword>
<accession>K9E311</accession>
<comment type="caution">
    <text evidence="12">The sequence shown here is derived from an EMBL/GenBank/DDBJ whole genome shotgun (WGS) entry which is preliminary data.</text>
</comment>
<dbReference type="RefSeq" id="WP_009130050.1">
    <property type="nucleotide sequence ID" value="NZ_JH992941.1"/>
</dbReference>
<dbReference type="Gene3D" id="3.40.30.10">
    <property type="entry name" value="Glutaredoxin"/>
    <property type="match status" value="1"/>
</dbReference>
<evidence type="ECO:0000259" key="11">
    <source>
        <dbReference type="PROSITE" id="PS50990"/>
    </source>
</evidence>
<dbReference type="STRING" id="742727.HMPREF9447_02491"/>
<dbReference type="GO" id="GO:0048038">
    <property type="term" value="F:quinone binding"/>
    <property type="evidence" value="ECO:0007669"/>
    <property type="project" value="UniProtKB-KW"/>
</dbReference>
<evidence type="ECO:0000313" key="13">
    <source>
        <dbReference type="Proteomes" id="UP000009872"/>
    </source>
</evidence>
<reference evidence="12 13" key="1">
    <citation type="submission" date="2012-09" db="EMBL/GenBank/DDBJ databases">
        <title>The Genome Sequence of Bacteroides oleiciplenus YIT 12058.</title>
        <authorList>
            <consortium name="The Broad Institute Genome Sequencing Platform"/>
            <person name="Earl A."/>
            <person name="Ward D."/>
            <person name="Feldgarden M."/>
            <person name="Gevers D."/>
            <person name="Morotomi M."/>
            <person name="Walker B."/>
            <person name="Young S.K."/>
            <person name="Zeng Q."/>
            <person name="Gargeya S."/>
            <person name="Fitzgerald M."/>
            <person name="Haas B."/>
            <person name="Abouelleil A."/>
            <person name="Alvarado L."/>
            <person name="Arachchi H.M."/>
            <person name="Berlin A.M."/>
            <person name="Chapman S.B."/>
            <person name="Goldberg J."/>
            <person name="Griggs A."/>
            <person name="Gujja S."/>
            <person name="Hansen M."/>
            <person name="Howarth C."/>
            <person name="Imamovic A."/>
            <person name="Larimer J."/>
            <person name="McCowen C."/>
            <person name="Montmayeur A."/>
            <person name="Murphy C."/>
            <person name="Neiman D."/>
            <person name="Pearson M."/>
            <person name="Priest M."/>
            <person name="Roberts A."/>
            <person name="Saif S."/>
            <person name="Shea T."/>
            <person name="Sisk P."/>
            <person name="Sykes S."/>
            <person name="Wortman J."/>
            <person name="Nusbaum C."/>
            <person name="Birren B."/>
        </authorList>
    </citation>
    <scope>NUCLEOTIDE SEQUENCE [LARGE SCALE GENOMIC DNA]</scope>
    <source>
        <strain evidence="12 13">YIT 12058</strain>
    </source>
</reference>
<evidence type="ECO:0000256" key="2">
    <source>
        <dbReference type="ARBA" id="ARBA00006214"/>
    </source>
</evidence>
<evidence type="ECO:0000256" key="9">
    <source>
        <dbReference type="ARBA" id="ARBA00023284"/>
    </source>
</evidence>
<evidence type="ECO:0000256" key="6">
    <source>
        <dbReference type="ARBA" id="ARBA00023002"/>
    </source>
</evidence>
<name>K9E311_9BACE</name>
<evidence type="ECO:0000256" key="3">
    <source>
        <dbReference type="ARBA" id="ARBA00022692"/>
    </source>
</evidence>
<dbReference type="InterPro" id="IPR005074">
    <property type="entry name" value="Peptidase_C39"/>
</dbReference>
<keyword evidence="9" id="KW-0676">Redox-active center</keyword>
<evidence type="ECO:0000256" key="1">
    <source>
        <dbReference type="ARBA" id="ARBA00004141"/>
    </source>
</evidence>
<evidence type="ECO:0000256" key="8">
    <source>
        <dbReference type="ARBA" id="ARBA00023157"/>
    </source>
</evidence>
<evidence type="ECO:0000256" key="7">
    <source>
        <dbReference type="ARBA" id="ARBA00023136"/>
    </source>
</evidence>
<evidence type="ECO:0000313" key="12">
    <source>
        <dbReference type="EMBL" id="EKU91073.1"/>
    </source>
</evidence>
<dbReference type="Proteomes" id="UP000009872">
    <property type="component" value="Unassembled WGS sequence"/>
</dbReference>
<protein>
    <recommendedName>
        <fullName evidence="11">Peptidase C39 domain-containing protein</fullName>
    </recommendedName>
</protein>
<keyword evidence="5 10" id="KW-1133">Transmembrane helix</keyword>
<keyword evidence="8" id="KW-1015">Disulfide bond</keyword>
<dbReference type="OrthoDB" id="1100563at2"/>
<feature type="transmembrane region" description="Helical" evidence="10">
    <location>
        <begin position="281"/>
        <end position="299"/>
    </location>
</feature>
<feature type="transmembrane region" description="Helical" evidence="10">
    <location>
        <begin position="222"/>
        <end position="244"/>
    </location>
</feature>
<dbReference type="GO" id="GO:0016491">
    <property type="term" value="F:oxidoreductase activity"/>
    <property type="evidence" value="ECO:0007669"/>
    <property type="project" value="UniProtKB-KW"/>
</dbReference>
<dbReference type="eggNOG" id="COG4243">
    <property type="taxonomic scope" value="Bacteria"/>
</dbReference>
<dbReference type="Pfam" id="PF03412">
    <property type="entry name" value="Peptidase_C39"/>
    <property type="match status" value="1"/>
</dbReference>
<evidence type="ECO:0000256" key="10">
    <source>
        <dbReference type="SAM" id="Phobius"/>
    </source>
</evidence>
<keyword evidence="13" id="KW-1185">Reference proteome</keyword>
<feature type="transmembrane region" description="Helical" evidence="10">
    <location>
        <begin position="250"/>
        <end position="269"/>
    </location>
</feature>
<gene>
    <name evidence="12" type="ORF">HMPREF9447_02491</name>
</gene>
<keyword evidence="4" id="KW-0874">Quinone</keyword>
<evidence type="ECO:0000256" key="4">
    <source>
        <dbReference type="ARBA" id="ARBA00022719"/>
    </source>
</evidence>
<dbReference type="GO" id="GO:0006508">
    <property type="term" value="P:proteolysis"/>
    <property type="evidence" value="ECO:0007669"/>
    <property type="project" value="InterPro"/>
</dbReference>
<dbReference type="EMBL" id="ADLF01000009">
    <property type="protein sequence ID" value="EKU91073.1"/>
    <property type="molecule type" value="Genomic_DNA"/>
</dbReference>
<dbReference type="GO" id="GO:0016020">
    <property type="term" value="C:membrane"/>
    <property type="evidence" value="ECO:0007669"/>
    <property type="project" value="UniProtKB-SubCell"/>
</dbReference>
<comment type="subcellular location">
    <subcellularLocation>
        <location evidence="1">Membrane</location>
        <topology evidence="1">Multi-pass membrane protein</topology>
    </subcellularLocation>
</comment>
<dbReference type="AlphaFoldDB" id="K9E311"/>
<dbReference type="GO" id="GO:0005524">
    <property type="term" value="F:ATP binding"/>
    <property type="evidence" value="ECO:0007669"/>
    <property type="project" value="InterPro"/>
</dbReference>
<organism evidence="12 13">
    <name type="scientific">Bacteroides oleiciplenus YIT 12058</name>
    <dbReference type="NCBI Taxonomy" id="742727"/>
    <lineage>
        <taxon>Bacteria</taxon>
        <taxon>Pseudomonadati</taxon>
        <taxon>Bacteroidota</taxon>
        <taxon>Bacteroidia</taxon>
        <taxon>Bacteroidales</taxon>
        <taxon>Bacteroidaceae</taxon>
        <taxon>Bacteroides</taxon>
    </lineage>
</organism>
<dbReference type="SUPFAM" id="SSF52833">
    <property type="entry name" value="Thioredoxin-like"/>
    <property type="match status" value="1"/>
</dbReference>
<dbReference type="InterPro" id="IPR038354">
    <property type="entry name" value="VKOR_sf"/>
</dbReference>
<dbReference type="Pfam" id="PF07884">
    <property type="entry name" value="VKOR"/>
    <property type="match status" value="1"/>
</dbReference>
<dbReference type="Gene3D" id="1.20.1440.130">
    <property type="entry name" value="VKOR domain"/>
    <property type="match status" value="1"/>
</dbReference>
<feature type="domain" description="Peptidase C39" evidence="11">
    <location>
        <begin position="1"/>
        <end position="121"/>
    </location>
</feature>
<comment type="similarity">
    <text evidence="2">Belongs to the VKOR family.</text>
</comment>
<dbReference type="Gene3D" id="3.90.70.10">
    <property type="entry name" value="Cysteine proteinases"/>
    <property type="match status" value="1"/>
</dbReference>
<feature type="transmembrane region" description="Helical" evidence="10">
    <location>
        <begin position="169"/>
        <end position="190"/>
    </location>
</feature>
<dbReference type="PROSITE" id="PS50990">
    <property type="entry name" value="PEPTIDASE_C39"/>
    <property type="match status" value="1"/>
</dbReference>
<proteinExistence type="inferred from homology"/>
<dbReference type="HOGENOM" id="CLU_037935_1_0_10"/>
<dbReference type="PATRIC" id="fig|742727.4.peg.2539"/>
<dbReference type="InterPro" id="IPR012932">
    <property type="entry name" value="VKOR"/>
</dbReference>
<dbReference type="GO" id="GO:0008233">
    <property type="term" value="F:peptidase activity"/>
    <property type="evidence" value="ECO:0007669"/>
    <property type="project" value="InterPro"/>
</dbReference>
<feature type="transmembrane region" description="Helical" evidence="10">
    <location>
        <begin position="145"/>
        <end position="163"/>
    </location>
</feature>
<keyword evidence="7 10" id="KW-0472">Membrane</keyword>